<feature type="domain" description="Potassium channel" evidence="4">
    <location>
        <begin position="40"/>
        <end position="107"/>
    </location>
</feature>
<dbReference type="InterPro" id="IPR013099">
    <property type="entry name" value="K_chnl_dom"/>
</dbReference>
<evidence type="ECO:0000259" key="4">
    <source>
        <dbReference type="Pfam" id="PF07885"/>
    </source>
</evidence>
<keyword evidence="5" id="KW-0813">Transport</keyword>
<keyword evidence="5" id="KW-0406">Ion transport</keyword>
<dbReference type="Gene3D" id="3.40.50.720">
    <property type="entry name" value="NAD(P)-binding Rossmann-like Domain"/>
    <property type="match status" value="1"/>
</dbReference>
<keyword evidence="2" id="KW-1133">Transmembrane helix</keyword>
<keyword evidence="2" id="KW-0472">Membrane</keyword>
<feature type="transmembrane region" description="Helical" evidence="2">
    <location>
        <begin position="31"/>
        <end position="52"/>
    </location>
</feature>
<evidence type="ECO:0000256" key="1">
    <source>
        <dbReference type="ARBA" id="ARBA00004651"/>
    </source>
</evidence>
<accession>A0A3B1BBP9</accession>
<dbReference type="PANTHER" id="PTHR43833">
    <property type="entry name" value="POTASSIUM CHANNEL PROTEIN 2-RELATED-RELATED"/>
    <property type="match status" value="1"/>
</dbReference>
<keyword evidence="2" id="KW-0812">Transmembrane</keyword>
<comment type="subcellular location">
    <subcellularLocation>
        <location evidence="1">Cell membrane</location>
        <topology evidence="1">Multi-pass membrane protein</topology>
    </subcellularLocation>
</comment>
<protein>
    <submittedName>
        <fullName evidence="5">Potassium voltage-gated channel subfamily KQT possible potassium channel, VIC family</fullName>
    </submittedName>
</protein>
<evidence type="ECO:0000313" key="5">
    <source>
        <dbReference type="EMBL" id="VAX09423.1"/>
    </source>
</evidence>
<dbReference type="InterPro" id="IPR050721">
    <property type="entry name" value="Trk_Ktr_HKT_K-transport"/>
</dbReference>
<dbReference type="AlphaFoldDB" id="A0A3B1BBP9"/>
<dbReference type="Pfam" id="PF07885">
    <property type="entry name" value="Ion_trans_2"/>
    <property type="match status" value="1"/>
</dbReference>
<dbReference type="InterPro" id="IPR003148">
    <property type="entry name" value="RCK_N"/>
</dbReference>
<feature type="transmembrane region" description="Helical" evidence="2">
    <location>
        <begin position="85"/>
        <end position="107"/>
    </location>
</feature>
<feature type="domain" description="RCK N-terminal" evidence="3">
    <location>
        <begin position="178"/>
        <end position="262"/>
    </location>
</feature>
<dbReference type="InterPro" id="IPR036291">
    <property type="entry name" value="NAD(P)-bd_dom_sf"/>
</dbReference>
<name>A0A3B1BBP9_9ZZZZ</name>
<evidence type="ECO:0000256" key="2">
    <source>
        <dbReference type="SAM" id="Phobius"/>
    </source>
</evidence>
<gene>
    <name evidence="5" type="ORF">MNBD_GAMMA26-122</name>
</gene>
<dbReference type="PANTHER" id="PTHR43833:SF9">
    <property type="entry name" value="POTASSIUM CHANNEL PROTEIN YUGO-RELATED"/>
    <property type="match status" value="1"/>
</dbReference>
<dbReference type="SUPFAM" id="SSF51735">
    <property type="entry name" value="NAD(P)-binding Rossmann-fold domains"/>
    <property type="match status" value="1"/>
</dbReference>
<dbReference type="GO" id="GO:0034220">
    <property type="term" value="P:monoatomic ion transmembrane transport"/>
    <property type="evidence" value="ECO:0007669"/>
    <property type="project" value="UniProtKB-KW"/>
</dbReference>
<evidence type="ECO:0000259" key="3">
    <source>
        <dbReference type="Pfam" id="PF02254"/>
    </source>
</evidence>
<organism evidence="5">
    <name type="scientific">hydrothermal vent metagenome</name>
    <dbReference type="NCBI Taxonomy" id="652676"/>
    <lineage>
        <taxon>unclassified sequences</taxon>
        <taxon>metagenomes</taxon>
        <taxon>ecological metagenomes</taxon>
    </lineage>
</organism>
<dbReference type="Gene3D" id="1.10.287.70">
    <property type="match status" value="1"/>
</dbReference>
<dbReference type="SUPFAM" id="SSF81324">
    <property type="entry name" value="Voltage-gated potassium channels"/>
    <property type="match status" value="1"/>
</dbReference>
<keyword evidence="5" id="KW-0407">Ion channel</keyword>
<sequence length="365" mass="41011">MIISHLLKRRWTQRRYGKYTRHYTPDFSVRLLKLVALLFVLVLINTAGMMFFERQSLGDALWMGVTTITTVGYGDISPSTTGGRLITVIFLYALGISILAHVVTEFIEHKLWVSAEKKHGRWRWNMKDHILIINTPAIDSDNYLRKLVQQIRMTPVLSEYPVQILTDKFSELLPKDIAALGIVHFSGNAENSENLRAVNVSDAKYIIVIASDHADPPSDSLTFDVLDRIQEIGSNAMVLAEAINDDNRKRLQRAGANIVVRPIRAYPGFLVRSLVAPGTEEVLEDLFTHDNAHMQRFDLRFQDQCWQELICRFVTSGAGIPMAYVADGEVICNPKPTAVCSGDAIITLLNDGQTVTEQQVKACLN</sequence>
<reference evidence="5" key="1">
    <citation type="submission" date="2018-06" db="EMBL/GenBank/DDBJ databases">
        <authorList>
            <person name="Zhirakovskaya E."/>
        </authorList>
    </citation>
    <scope>NUCLEOTIDE SEQUENCE</scope>
</reference>
<dbReference type="GO" id="GO:0006813">
    <property type="term" value="P:potassium ion transport"/>
    <property type="evidence" value="ECO:0007669"/>
    <property type="project" value="InterPro"/>
</dbReference>
<dbReference type="Pfam" id="PF02254">
    <property type="entry name" value="TrkA_N"/>
    <property type="match status" value="1"/>
</dbReference>
<dbReference type="EMBL" id="UOFX01000052">
    <property type="protein sequence ID" value="VAX09423.1"/>
    <property type="molecule type" value="Genomic_DNA"/>
</dbReference>
<dbReference type="GO" id="GO:0005886">
    <property type="term" value="C:plasma membrane"/>
    <property type="evidence" value="ECO:0007669"/>
    <property type="project" value="UniProtKB-SubCell"/>
</dbReference>
<proteinExistence type="predicted"/>